<evidence type="ECO:0000259" key="16">
    <source>
        <dbReference type="Pfam" id="PF07715"/>
    </source>
</evidence>
<evidence type="ECO:0000259" key="15">
    <source>
        <dbReference type="Pfam" id="PF00593"/>
    </source>
</evidence>
<sequence length="779" mass="87123">MMPRRSQARWLALIASLPLAGAHAQSSDGTLDGMTLDQLLNQRSALYDDSQTTSTIKETVRDAPGTLVVVDAQEIERRGYDSLEELVADLPGFDTIITNGTQQVVTYQRGYRTPWTQRTLLLVNGRVDNHLWNHAAQFSRQYPMQIIDRVEVLYGPSGAVYGPNAFLGVINIITRKGAQLSADSNQLTASINMGSYQSRSVDLAWLGNYSDISWSLGARLFSSDEAPIEDYSAWGYTEQRWLADPGTWGAGIGAGLDPATGNVSPSGDINVDGQVSDAELMNGAPLGRYQDPSDNRGIYAEVEGSVWLLGASYWQTEEGYGPYYSFADSQPNALWVHESTQLFGRYQDQWSDRWQGRTDLVYRESRVGGDWVESFAGDVSLSTWNNFNSAWRLEQSLTYRASERTTWSAGIKYERKTLAKLYMICNYFNGTGVCPAQAANSIDGRTSDGSGIRAADSISSDNPSPLPPSLADRQIPKHNRAETTDTGIYTQWRYDLGQWRFNAGLRWDQNSDYGSDVNPRLAAIFHYRTDTTFKLVYGEAFQEPSPKELYGEFSGRPANERLIPEKAHNLEAIGIYQGALALHETSLFLAHYENAIAGAQNVGQRRIYGLEYRASARFKNPFTQYSPLTAKVFYTFTRARAEQQYDPLASNWITRWDDQGDIAPHKITAIVNLPLSEHWNINVRGHWRSARKLFSENPLRTQGIKAKAYSQFDATLLYRHSAWQLGLKVRNVLGADYLQPGVESAASGNDFDTDHDGFQNSLIPQVNRPVVSLHVRAVF</sequence>
<dbReference type="Pfam" id="PF07715">
    <property type="entry name" value="Plug"/>
    <property type="match status" value="1"/>
</dbReference>
<dbReference type="InterPro" id="IPR012910">
    <property type="entry name" value="Plug_dom"/>
</dbReference>
<dbReference type="Gene3D" id="2.170.130.10">
    <property type="entry name" value="TonB-dependent receptor, plug domain"/>
    <property type="match status" value="1"/>
</dbReference>
<protein>
    <submittedName>
        <fullName evidence="17">Iron complex outermembrane receptor protein</fullName>
    </submittedName>
</protein>
<evidence type="ECO:0000256" key="5">
    <source>
        <dbReference type="ARBA" id="ARBA00022692"/>
    </source>
</evidence>
<keyword evidence="18" id="KW-1185">Reference proteome</keyword>
<dbReference type="Gene3D" id="2.40.170.20">
    <property type="entry name" value="TonB-dependent receptor, beta-barrel domain"/>
    <property type="match status" value="1"/>
</dbReference>
<keyword evidence="5 11" id="KW-0812">Transmembrane</keyword>
<dbReference type="PROSITE" id="PS52016">
    <property type="entry name" value="TONB_DEPENDENT_REC_3"/>
    <property type="match status" value="1"/>
</dbReference>
<comment type="similarity">
    <text evidence="2">Belongs to the TonB-dependent receptor family. Hemoglobin/haptoglobin binding protein subfamily.</text>
</comment>
<evidence type="ECO:0000256" key="14">
    <source>
        <dbReference type="SAM" id="SignalP"/>
    </source>
</evidence>
<keyword evidence="4 11" id="KW-1134">Transmembrane beta strand</keyword>
<keyword evidence="9 17" id="KW-0675">Receptor</keyword>
<dbReference type="SUPFAM" id="SSF56935">
    <property type="entry name" value="Porins"/>
    <property type="match status" value="1"/>
</dbReference>
<dbReference type="InterPro" id="IPR036942">
    <property type="entry name" value="Beta-barrel_TonB_sf"/>
</dbReference>
<organism evidence="17 18">
    <name type="scientific">Simiduia aestuariiviva</name>
    <dbReference type="NCBI Taxonomy" id="1510459"/>
    <lineage>
        <taxon>Bacteria</taxon>
        <taxon>Pseudomonadati</taxon>
        <taxon>Pseudomonadota</taxon>
        <taxon>Gammaproteobacteria</taxon>
        <taxon>Cellvibrionales</taxon>
        <taxon>Cellvibrionaceae</taxon>
        <taxon>Simiduia</taxon>
    </lineage>
</organism>
<evidence type="ECO:0000256" key="1">
    <source>
        <dbReference type="ARBA" id="ARBA00004571"/>
    </source>
</evidence>
<dbReference type="AlphaFoldDB" id="A0A839UU69"/>
<evidence type="ECO:0000256" key="13">
    <source>
        <dbReference type="SAM" id="MobiDB-lite"/>
    </source>
</evidence>
<reference evidence="17 18" key="1">
    <citation type="submission" date="2020-08" db="EMBL/GenBank/DDBJ databases">
        <title>Genomic Encyclopedia of Type Strains, Phase III (KMG-III): the genomes of soil and plant-associated and newly described type strains.</title>
        <authorList>
            <person name="Whitman W."/>
        </authorList>
    </citation>
    <scope>NUCLEOTIDE SEQUENCE [LARGE SCALE GENOMIC DNA]</scope>
    <source>
        <strain evidence="17 18">CECT 8571</strain>
    </source>
</reference>
<dbReference type="InterPro" id="IPR039426">
    <property type="entry name" value="TonB-dep_rcpt-like"/>
</dbReference>
<evidence type="ECO:0000313" key="17">
    <source>
        <dbReference type="EMBL" id="MBB3168905.1"/>
    </source>
</evidence>
<dbReference type="GO" id="GO:0015344">
    <property type="term" value="F:siderophore uptake transmembrane transporter activity"/>
    <property type="evidence" value="ECO:0007669"/>
    <property type="project" value="TreeGrafter"/>
</dbReference>
<evidence type="ECO:0000256" key="7">
    <source>
        <dbReference type="ARBA" id="ARBA00023077"/>
    </source>
</evidence>
<dbReference type="Proteomes" id="UP000559987">
    <property type="component" value="Unassembled WGS sequence"/>
</dbReference>
<feature type="domain" description="TonB-dependent receptor plug" evidence="16">
    <location>
        <begin position="60"/>
        <end position="169"/>
    </location>
</feature>
<evidence type="ECO:0000256" key="10">
    <source>
        <dbReference type="ARBA" id="ARBA00023237"/>
    </source>
</evidence>
<proteinExistence type="inferred from homology"/>
<dbReference type="GO" id="GO:0044718">
    <property type="term" value="P:siderophore transmembrane transport"/>
    <property type="evidence" value="ECO:0007669"/>
    <property type="project" value="TreeGrafter"/>
</dbReference>
<dbReference type="GO" id="GO:0009279">
    <property type="term" value="C:cell outer membrane"/>
    <property type="evidence" value="ECO:0007669"/>
    <property type="project" value="UniProtKB-SubCell"/>
</dbReference>
<keyword evidence="3 11" id="KW-0813">Transport</keyword>
<dbReference type="PANTHER" id="PTHR30069">
    <property type="entry name" value="TONB-DEPENDENT OUTER MEMBRANE RECEPTOR"/>
    <property type="match status" value="1"/>
</dbReference>
<keyword evidence="10 11" id="KW-0998">Cell outer membrane</keyword>
<keyword evidence="7 12" id="KW-0798">TonB box</keyword>
<keyword evidence="8 11" id="KW-0472">Membrane</keyword>
<evidence type="ECO:0000256" key="9">
    <source>
        <dbReference type="ARBA" id="ARBA00023170"/>
    </source>
</evidence>
<dbReference type="InterPro" id="IPR037066">
    <property type="entry name" value="Plug_dom_sf"/>
</dbReference>
<dbReference type="InterPro" id="IPR000531">
    <property type="entry name" value="Beta-barrel_TonB"/>
</dbReference>
<feature type="region of interest" description="Disordered" evidence="13">
    <location>
        <begin position="445"/>
        <end position="482"/>
    </location>
</feature>
<evidence type="ECO:0000256" key="11">
    <source>
        <dbReference type="PROSITE-ProRule" id="PRU01360"/>
    </source>
</evidence>
<evidence type="ECO:0000256" key="6">
    <source>
        <dbReference type="ARBA" id="ARBA00022729"/>
    </source>
</evidence>
<dbReference type="EMBL" id="JACHXZ010000003">
    <property type="protein sequence ID" value="MBB3168905.1"/>
    <property type="molecule type" value="Genomic_DNA"/>
</dbReference>
<evidence type="ECO:0000256" key="4">
    <source>
        <dbReference type="ARBA" id="ARBA00022452"/>
    </source>
</evidence>
<feature type="domain" description="TonB-dependent receptor-like beta-barrel" evidence="15">
    <location>
        <begin position="312"/>
        <end position="732"/>
    </location>
</feature>
<comment type="subcellular location">
    <subcellularLocation>
        <location evidence="1 11">Cell outer membrane</location>
        <topology evidence="1 11">Multi-pass membrane protein</topology>
    </subcellularLocation>
</comment>
<dbReference type="PANTHER" id="PTHR30069:SF29">
    <property type="entry name" value="HEMOGLOBIN AND HEMOGLOBIN-HAPTOGLOBIN-BINDING PROTEIN 1-RELATED"/>
    <property type="match status" value="1"/>
</dbReference>
<dbReference type="Pfam" id="PF00593">
    <property type="entry name" value="TonB_dep_Rec_b-barrel"/>
    <property type="match status" value="1"/>
</dbReference>
<evidence type="ECO:0000256" key="3">
    <source>
        <dbReference type="ARBA" id="ARBA00022448"/>
    </source>
</evidence>
<evidence type="ECO:0000313" key="18">
    <source>
        <dbReference type="Proteomes" id="UP000559987"/>
    </source>
</evidence>
<feature type="chain" id="PRO_5032904936" evidence="14">
    <location>
        <begin position="25"/>
        <end position="779"/>
    </location>
</feature>
<gene>
    <name evidence="17" type="ORF">FHS30_002113</name>
</gene>
<evidence type="ECO:0000256" key="8">
    <source>
        <dbReference type="ARBA" id="ARBA00023136"/>
    </source>
</evidence>
<comment type="caution">
    <text evidence="17">The sequence shown here is derived from an EMBL/GenBank/DDBJ whole genome shotgun (WGS) entry which is preliminary data.</text>
</comment>
<evidence type="ECO:0000256" key="2">
    <source>
        <dbReference type="ARBA" id="ARBA00008143"/>
    </source>
</evidence>
<keyword evidence="6 14" id="KW-0732">Signal</keyword>
<accession>A0A839UU69</accession>
<feature type="signal peptide" evidence="14">
    <location>
        <begin position="1"/>
        <end position="24"/>
    </location>
</feature>
<name>A0A839UU69_9GAMM</name>
<evidence type="ECO:0000256" key="12">
    <source>
        <dbReference type="RuleBase" id="RU003357"/>
    </source>
</evidence>
<dbReference type="RefSeq" id="WP_183910942.1">
    <property type="nucleotide sequence ID" value="NZ_JACHXZ010000003.1"/>
</dbReference>